<accession>A0A392MDW2</accession>
<organism evidence="1 2">
    <name type="scientific">Trifolium medium</name>
    <dbReference type="NCBI Taxonomy" id="97028"/>
    <lineage>
        <taxon>Eukaryota</taxon>
        <taxon>Viridiplantae</taxon>
        <taxon>Streptophyta</taxon>
        <taxon>Embryophyta</taxon>
        <taxon>Tracheophyta</taxon>
        <taxon>Spermatophyta</taxon>
        <taxon>Magnoliopsida</taxon>
        <taxon>eudicotyledons</taxon>
        <taxon>Gunneridae</taxon>
        <taxon>Pentapetalae</taxon>
        <taxon>rosids</taxon>
        <taxon>fabids</taxon>
        <taxon>Fabales</taxon>
        <taxon>Fabaceae</taxon>
        <taxon>Papilionoideae</taxon>
        <taxon>50 kb inversion clade</taxon>
        <taxon>NPAAA clade</taxon>
        <taxon>Hologalegina</taxon>
        <taxon>IRL clade</taxon>
        <taxon>Trifolieae</taxon>
        <taxon>Trifolium</taxon>
    </lineage>
</organism>
<dbReference type="EMBL" id="LXQA010008911">
    <property type="protein sequence ID" value="MCH85660.1"/>
    <property type="molecule type" value="Genomic_DNA"/>
</dbReference>
<sequence length="73" mass="8257">MSVNYQDPLSWSLELEKHFCGDVSSASVQSHLRIEDKLQIDCCSKATFIGLYDGFKGDEASSYLRECFFPSLL</sequence>
<proteinExistence type="predicted"/>
<keyword evidence="2" id="KW-1185">Reference proteome</keyword>
<dbReference type="InterPro" id="IPR036457">
    <property type="entry name" value="PPM-type-like_dom_sf"/>
</dbReference>
<dbReference type="Proteomes" id="UP000265520">
    <property type="component" value="Unassembled WGS sequence"/>
</dbReference>
<feature type="non-terminal residue" evidence="1">
    <location>
        <position position="73"/>
    </location>
</feature>
<dbReference type="Gene3D" id="3.60.40.10">
    <property type="entry name" value="PPM-type phosphatase domain"/>
    <property type="match status" value="1"/>
</dbReference>
<comment type="caution">
    <text evidence="1">The sequence shown here is derived from an EMBL/GenBank/DDBJ whole genome shotgun (WGS) entry which is preliminary data.</text>
</comment>
<gene>
    <name evidence="1" type="ORF">A2U01_0006509</name>
</gene>
<reference evidence="1 2" key="1">
    <citation type="journal article" date="2018" name="Front. Plant Sci.">
        <title>Red Clover (Trifolium pratense) and Zigzag Clover (T. medium) - A Picture of Genomic Similarities and Differences.</title>
        <authorList>
            <person name="Dluhosova J."/>
            <person name="Istvanek J."/>
            <person name="Nedelnik J."/>
            <person name="Repkova J."/>
        </authorList>
    </citation>
    <scope>NUCLEOTIDE SEQUENCE [LARGE SCALE GENOMIC DNA]</scope>
    <source>
        <strain evidence="2">cv. 10/8</strain>
        <tissue evidence="1">Leaf</tissue>
    </source>
</reference>
<evidence type="ECO:0000313" key="2">
    <source>
        <dbReference type="Proteomes" id="UP000265520"/>
    </source>
</evidence>
<dbReference type="AlphaFoldDB" id="A0A392MDW2"/>
<protein>
    <recommendedName>
        <fullName evidence="3">PPM-type phosphatase domain-containing protein</fullName>
    </recommendedName>
</protein>
<evidence type="ECO:0008006" key="3">
    <source>
        <dbReference type="Google" id="ProtNLM"/>
    </source>
</evidence>
<evidence type="ECO:0000313" key="1">
    <source>
        <dbReference type="EMBL" id="MCH85660.1"/>
    </source>
</evidence>
<name>A0A392MDW2_9FABA</name>